<accession>A0A518KC71</accession>
<dbReference type="AlphaFoldDB" id="A0A518KC71"/>
<sequence>MVIESCTAMIVAEKLDELQQCLLGLSENTAWIERIAERYAFLYDEENRICGLVGWWRSKGASIPEVHIHDYLLRRRELLATVNLAEGVDDDSVAGEEYARTEFDDALPYGCLPRAFPFSADAAELTDDVMPSRGAIAAAKANECLSAVLEDLARLPSLVVAADQSLDGLSKSTVLQLDGLNGRPWIPQVRRQLLDHLPVFLTLRGVKKSDPPTTAIDFLTELWPGETQKAWASAAYHAEHFADDARACRSAEAGPSGQPPAMDSHARDCVEIADGPITPDCWRHNGQLLYDLKGVPFQLASTLYEAMPYGVRFEQLAEPVLGDHAAPVDSKDVQNWATPVRNFFKKHRIPLTVTVRQPYVSIRPAQQAGVTDGE</sequence>
<evidence type="ECO:0000313" key="2">
    <source>
        <dbReference type="Proteomes" id="UP000316426"/>
    </source>
</evidence>
<dbReference type="RefSeq" id="WP_145114600.1">
    <property type="nucleotide sequence ID" value="NZ_CP036349.1"/>
</dbReference>
<proteinExistence type="predicted"/>
<name>A0A518KC71_9BACT</name>
<protein>
    <submittedName>
        <fullName evidence="1">Uncharacterized protein</fullName>
    </submittedName>
</protein>
<organism evidence="1 2">
    <name type="scientific">Botrimarina mediterranea</name>
    <dbReference type="NCBI Taxonomy" id="2528022"/>
    <lineage>
        <taxon>Bacteria</taxon>
        <taxon>Pseudomonadati</taxon>
        <taxon>Planctomycetota</taxon>
        <taxon>Planctomycetia</taxon>
        <taxon>Pirellulales</taxon>
        <taxon>Lacipirellulaceae</taxon>
        <taxon>Botrimarina</taxon>
    </lineage>
</organism>
<evidence type="ECO:0000313" key="1">
    <source>
        <dbReference type="EMBL" id="QDV75375.1"/>
    </source>
</evidence>
<dbReference type="EMBL" id="CP036349">
    <property type="protein sequence ID" value="QDV75375.1"/>
    <property type="molecule type" value="Genomic_DNA"/>
</dbReference>
<keyword evidence="2" id="KW-1185">Reference proteome</keyword>
<dbReference type="Proteomes" id="UP000316426">
    <property type="component" value="Chromosome"/>
</dbReference>
<dbReference type="KEGG" id="bmei:Spa11_35920"/>
<reference evidence="1 2" key="1">
    <citation type="submission" date="2019-02" db="EMBL/GenBank/DDBJ databases">
        <title>Deep-cultivation of Planctomycetes and their phenomic and genomic characterization uncovers novel biology.</title>
        <authorList>
            <person name="Wiegand S."/>
            <person name="Jogler M."/>
            <person name="Boedeker C."/>
            <person name="Pinto D."/>
            <person name="Vollmers J."/>
            <person name="Rivas-Marin E."/>
            <person name="Kohn T."/>
            <person name="Peeters S.H."/>
            <person name="Heuer A."/>
            <person name="Rast P."/>
            <person name="Oberbeckmann S."/>
            <person name="Bunk B."/>
            <person name="Jeske O."/>
            <person name="Meyerdierks A."/>
            <person name="Storesund J.E."/>
            <person name="Kallscheuer N."/>
            <person name="Luecker S."/>
            <person name="Lage O.M."/>
            <person name="Pohl T."/>
            <person name="Merkel B.J."/>
            <person name="Hornburger P."/>
            <person name="Mueller R.-W."/>
            <person name="Bruemmer F."/>
            <person name="Labrenz M."/>
            <person name="Spormann A.M."/>
            <person name="Op den Camp H."/>
            <person name="Overmann J."/>
            <person name="Amann R."/>
            <person name="Jetten M.S.M."/>
            <person name="Mascher T."/>
            <person name="Medema M.H."/>
            <person name="Devos D.P."/>
            <person name="Kaster A.-K."/>
            <person name="Ovreas L."/>
            <person name="Rohde M."/>
            <person name="Galperin M.Y."/>
            <person name="Jogler C."/>
        </authorList>
    </citation>
    <scope>NUCLEOTIDE SEQUENCE [LARGE SCALE GENOMIC DNA]</scope>
    <source>
        <strain evidence="1 2">Spa11</strain>
    </source>
</reference>
<gene>
    <name evidence="1" type="ORF">Spa11_35920</name>
</gene>